<organism evidence="2 3">
    <name type="scientific">Tardiphaga alba</name>
    <dbReference type="NCBI Taxonomy" id="340268"/>
    <lineage>
        <taxon>Bacteria</taxon>
        <taxon>Pseudomonadati</taxon>
        <taxon>Pseudomonadota</taxon>
        <taxon>Alphaproteobacteria</taxon>
        <taxon>Hyphomicrobiales</taxon>
        <taxon>Nitrobacteraceae</taxon>
        <taxon>Tardiphaga</taxon>
    </lineage>
</organism>
<evidence type="ECO:0000313" key="2">
    <source>
        <dbReference type="EMBL" id="QUS37674.1"/>
    </source>
</evidence>
<dbReference type="RefSeq" id="WP_211911162.1">
    <property type="nucleotide sequence ID" value="NZ_CP036498.1"/>
</dbReference>
<proteinExistence type="predicted"/>
<evidence type="ECO:0000256" key="1">
    <source>
        <dbReference type="SAM" id="MobiDB-lite"/>
    </source>
</evidence>
<dbReference type="Proteomes" id="UP000682843">
    <property type="component" value="Chromosome"/>
</dbReference>
<protein>
    <recommendedName>
        <fullName evidence="4">DUF2786 domain-containing protein</fullName>
    </recommendedName>
</protein>
<evidence type="ECO:0000313" key="3">
    <source>
        <dbReference type="Proteomes" id="UP000682843"/>
    </source>
</evidence>
<dbReference type="EMBL" id="CP036498">
    <property type="protein sequence ID" value="QUS37674.1"/>
    <property type="molecule type" value="Genomic_DNA"/>
</dbReference>
<keyword evidence="3" id="KW-1185">Reference proteome</keyword>
<accession>A0ABX8A2E4</accession>
<feature type="region of interest" description="Disordered" evidence="1">
    <location>
        <begin position="135"/>
        <end position="168"/>
    </location>
</feature>
<name>A0ABX8A2E4_9BRAD</name>
<gene>
    <name evidence="2" type="ORF">RPMA_01435</name>
</gene>
<reference evidence="2 3" key="1">
    <citation type="submission" date="2019-02" db="EMBL/GenBank/DDBJ databases">
        <title>Emended description of the genus Rhodopseudomonas and description of Rhodopseudomonas albus sp. nov., a non-phototrophic, heavy-metal-tolerant bacterium isolated from garden soil.</title>
        <authorList>
            <person name="Bao Z."/>
            <person name="Cao W.W."/>
            <person name="Sato Y."/>
            <person name="Nishizawa T."/>
            <person name="Zhao J."/>
            <person name="Guo Y."/>
            <person name="Ohta H."/>
        </authorList>
    </citation>
    <scope>NUCLEOTIDE SEQUENCE [LARGE SCALE GENOMIC DNA]</scope>
    <source>
        <strain evidence="2 3">SK50-23</strain>
    </source>
</reference>
<sequence length="168" mass="17519">MQNTAAMNSDVKALLTLLALKTGTSSPEIHHALQLAAASRVMMAEEHANPARGTADATASNVARLRPSANNVPETSASVRRMKQSAEAMNSDIKALITLMLLKNGADANEIQTALRMAAGSRAAAAAEEAEALRADNLHSDDNPEMVAELASLAGGRQASRGEKEFAA</sequence>
<evidence type="ECO:0008006" key="4">
    <source>
        <dbReference type="Google" id="ProtNLM"/>
    </source>
</evidence>